<dbReference type="PANTHER" id="PTHR12748">
    <property type="entry name" value="ORIGIN RECOGNITION COMPLEX SUBUNIT 3"/>
    <property type="match status" value="1"/>
</dbReference>
<name>A0ABM0JLQ1_APLCA</name>
<dbReference type="InterPro" id="IPR045667">
    <property type="entry name" value="ORC3_N"/>
</dbReference>
<evidence type="ECO:0000313" key="15">
    <source>
        <dbReference type="RefSeq" id="XP_005096627.1"/>
    </source>
</evidence>
<evidence type="ECO:0000256" key="5">
    <source>
        <dbReference type="ARBA" id="ARBA00022705"/>
    </source>
</evidence>
<evidence type="ECO:0000313" key="14">
    <source>
        <dbReference type="Proteomes" id="UP000694888"/>
    </source>
</evidence>
<keyword evidence="4" id="KW-0597">Phosphoprotein</keyword>
<evidence type="ECO:0000259" key="11">
    <source>
        <dbReference type="Pfam" id="PF07034"/>
    </source>
</evidence>
<dbReference type="GeneID" id="101860735"/>
<dbReference type="InterPro" id="IPR045663">
    <property type="entry name" value="ORC3_ins"/>
</dbReference>
<keyword evidence="5" id="KW-0235">DNA replication</keyword>
<evidence type="ECO:0000256" key="1">
    <source>
        <dbReference type="ARBA" id="ARBA00004123"/>
    </source>
</evidence>
<dbReference type="RefSeq" id="XP_005096627.1">
    <property type="nucleotide sequence ID" value="XM_005096570.3"/>
</dbReference>
<dbReference type="CDD" id="cd20704">
    <property type="entry name" value="Orc3"/>
    <property type="match status" value="2"/>
</dbReference>
<evidence type="ECO:0000256" key="7">
    <source>
        <dbReference type="ARBA" id="ARBA00023242"/>
    </source>
</evidence>
<gene>
    <name evidence="15" type="primary">LOC101860735</name>
</gene>
<evidence type="ECO:0000256" key="4">
    <source>
        <dbReference type="ARBA" id="ARBA00022553"/>
    </source>
</evidence>
<evidence type="ECO:0000256" key="10">
    <source>
        <dbReference type="SAM" id="MobiDB-lite"/>
    </source>
</evidence>
<evidence type="ECO:0000259" key="12">
    <source>
        <dbReference type="Pfam" id="PF18137"/>
    </source>
</evidence>
<proteinExistence type="inferred from homology"/>
<evidence type="ECO:0000256" key="2">
    <source>
        <dbReference type="ARBA" id="ARBA00010977"/>
    </source>
</evidence>
<evidence type="ECO:0000256" key="3">
    <source>
        <dbReference type="ARBA" id="ARBA00019085"/>
    </source>
</evidence>
<dbReference type="Proteomes" id="UP000694888">
    <property type="component" value="Unplaced"/>
</dbReference>
<evidence type="ECO:0000259" key="13">
    <source>
        <dbReference type="Pfam" id="PF19675"/>
    </source>
</evidence>
<accession>A0ABM0JLQ1</accession>
<dbReference type="InterPro" id="IPR040855">
    <property type="entry name" value="ORC_WH_C"/>
</dbReference>
<feature type="region of interest" description="Disordered" evidence="10">
    <location>
        <begin position="157"/>
        <end position="177"/>
    </location>
</feature>
<keyword evidence="7" id="KW-0539">Nucleus</keyword>
<evidence type="ECO:0000256" key="9">
    <source>
        <dbReference type="ARBA" id="ARBA00045241"/>
    </source>
</evidence>
<reference evidence="15" key="1">
    <citation type="submission" date="2025-08" db="UniProtKB">
        <authorList>
            <consortium name="RefSeq"/>
        </authorList>
    </citation>
    <scope>IDENTIFICATION</scope>
</reference>
<comment type="subunit">
    <text evidence="8">Component of ORC, a complex composed of at least 6 subunits: ORC1, ORC2, ORC3, ORC4, ORC5 and ORC6. ORC is regulated in a cell-cycle dependent manner. It is sequentially assembled at the exit from anaphase of mitosis and disassembled as cells enter S phase.</text>
</comment>
<comment type="function">
    <text evidence="9">Component of the origin recognition complex (ORC) that binds origins of replication. DNA-binding is ATP-dependent. The specific DNA sequences that define origins of replication have not been identified yet. ORC is required to assemble the pre-replication complex necessary to initiate DNA replication. Binds histone H3 and H4 trimethylation marks H3K9me3, H3K27me3 and H4K20me3.</text>
</comment>
<keyword evidence="14" id="KW-1185">Reference proteome</keyword>
<dbReference type="InterPro" id="IPR020795">
    <property type="entry name" value="ORC3"/>
</dbReference>
<organism evidence="14 15">
    <name type="scientific">Aplysia californica</name>
    <name type="common">California sea hare</name>
    <dbReference type="NCBI Taxonomy" id="6500"/>
    <lineage>
        <taxon>Eukaryota</taxon>
        <taxon>Metazoa</taxon>
        <taxon>Spiralia</taxon>
        <taxon>Lophotrochozoa</taxon>
        <taxon>Mollusca</taxon>
        <taxon>Gastropoda</taxon>
        <taxon>Heterobranchia</taxon>
        <taxon>Euthyneura</taxon>
        <taxon>Tectipleura</taxon>
        <taxon>Aplysiida</taxon>
        <taxon>Aplysioidea</taxon>
        <taxon>Aplysiidae</taxon>
        <taxon>Aplysia</taxon>
    </lineage>
</organism>
<dbReference type="PANTHER" id="PTHR12748:SF0">
    <property type="entry name" value="ORIGIN RECOGNITION COMPLEX SUBUNIT 3"/>
    <property type="match status" value="1"/>
</dbReference>
<protein>
    <recommendedName>
        <fullName evidence="3">Origin recognition complex subunit 3</fullName>
    </recommendedName>
</protein>
<evidence type="ECO:0000256" key="8">
    <source>
        <dbReference type="ARBA" id="ARBA00026084"/>
    </source>
</evidence>
<feature type="domain" description="Origin recognition complex subunit 3 N-terminal" evidence="11">
    <location>
        <begin position="5"/>
        <end position="385"/>
    </location>
</feature>
<comment type="subcellular location">
    <subcellularLocation>
        <location evidence="1">Nucleus</location>
    </subcellularLocation>
</comment>
<comment type="similarity">
    <text evidence="2">Belongs to the ORC3 family.</text>
</comment>
<dbReference type="Pfam" id="PF07034">
    <property type="entry name" value="ORC3_N"/>
    <property type="match status" value="1"/>
</dbReference>
<dbReference type="Pfam" id="PF18137">
    <property type="entry name" value="WHD_ORC"/>
    <property type="match status" value="1"/>
</dbReference>
<keyword evidence="6" id="KW-0238">DNA-binding</keyword>
<sequence length="758" mass="85146">MSAEQATSVSKGVFAFKGKCKRVNEDDYVCDSKDRGRKARMTLYREIWEDLHTQIEILRSDLNCQIFDDLIAFVSGCHRHRDSPGDRSAQLLGEIPAAVLVTGVNTPDHDVMFANLESMLKSQVSPLVARVGAQDNCRISALLSDIVAQLMNVTLTSEEREDDEHDAGDLLPGEKSTAVSSSPIKLKVAPVRKRALNLTTLVKWYKKKFGAGSPCKSRSAPCSPRKRLKLEETGEANAEQLKATTNGSGVDKKPLVIIVFEDVENVNPAVFQDFISLCCSYLPSLPIVLILGIATAVTAIHQILPSAITSLLCMERFQAPPASRYLSHLMDKIVMVPDVAVKLGPKVFHFLLDTFLYHDFSILNFITAFQFCMSEHFLSNPLSVLCCGGEEVDYVTSQLSQAQLEDLRKLASFKSFVESCPPNVQSKLWSDNAVTRKYLSSALTELHQHHANLFPALRFLHCLSSALPKHPLGKQFRELYSLCLTTDVCESDSYKQAVTFLRLMSLDDLSKALAAACQALEEPSQSNEHLRPLFEEVERFVYRLGHLDEEEEQEEEKDMQQDANGVPLERILPQRTKLHELKEKLQSMSSKRRKSPYEKLREEILESLQSHLRRLITCPLTLPLHEALYFNDLAAVKEQLKAAPRCSTQRALTLPGRYLNCACCHGNEHSILPSMPDICIVYKLHLECGTLVNLYDWLQAFVTIITAAGDKGGKSKKKPQKPSTELRARFIRAVSELQFLGFIKSTRRKTDHVTRLTW</sequence>
<evidence type="ECO:0000256" key="6">
    <source>
        <dbReference type="ARBA" id="ARBA00023125"/>
    </source>
</evidence>
<feature type="domain" description="Origin recognition complex subunit 3 insertion" evidence="13">
    <location>
        <begin position="398"/>
        <end position="632"/>
    </location>
</feature>
<feature type="domain" description="Origin recognition complex subunit 3 winged helix C-terminal" evidence="12">
    <location>
        <begin position="645"/>
        <end position="758"/>
    </location>
</feature>
<dbReference type="Pfam" id="PF19675">
    <property type="entry name" value="ORC3_ins"/>
    <property type="match status" value="1"/>
</dbReference>